<organism evidence="1 2">
    <name type="scientific">Rugamonas aquatica</name>
    <dbReference type="NCBI Taxonomy" id="2743357"/>
    <lineage>
        <taxon>Bacteria</taxon>
        <taxon>Pseudomonadati</taxon>
        <taxon>Pseudomonadota</taxon>
        <taxon>Betaproteobacteria</taxon>
        <taxon>Burkholderiales</taxon>
        <taxon>Oxalobacteraceae</taxon>
        <taxon>Telluria group</taxon>
        <taxon>Rugamonas</taxon>
    </lineage>
</organism>
<evidence type="ECO:0000313" key="2">
    <source>
        <dbReference type="Proteomes" id="UP000440498"/>
    </source>
</evidence>
<dbReference type="RefSeq" id="WP_152841737.1">
    <property type="nucleotide sequence ID" value="NZ_WHUG01000024.1"/>
</dbReference>
<dbReference type="EMBL" id="WHUG01000024">
    <property type="protein sequence ID" value="MQA42657.1"/>
    <property type="molecule type" value="Genomic_DNA"/>
</dbReference>
<name>A0A6A7NE69_9BURK</name>
<proteinExistence type="predicted"/>
<evidence type="ECO:0000313" key="1">
    <source>
        <dbReference type="EMBL" id="MQA42657.1"/>
    </source>
</evidence>
<accession>A0A6A7NE69</accession>
<protein>
    <submittedName>
        <fullName evidence="1">Uncharacterized protein</fullName>
    </submittedName>
</protein>
<dbReference type="AlphaFoldDB" id="A0A6A7NE69"/>
<gene>
    <name evidence="1" type="ORF">GEV02_31445</name>
</gene>
<keyword evidence="2" id="KW-1185">Reference proteome</keyword>
<reference evidence="1 2" key="1">
    <citation type="submission" date="2019-10" db="EMBL/GenBank/DDBJ databases">
        <title>Two novel species isolated from a subtropical stream in China.</title>
        <authorList>
            <person name="Lu H."/>
        </authorList>
    </citation>
    <scope>NUCLEOTIDE SEQUENCE [LARGE SCALE GENOMIC DNA]</scope>
    <source>
        <strain evidence="1 2">FT29W</strain>
    </source>
</reference>
<sequence length="92" mass="10207">MTDIEGNCELASFYFTFIYTGPFHGGRRLSHAGKNILRRDSNIAKNEVLFRLHISITENQHCAAAGGRDVQSGVWRWTGVLCKATGIFVACC</sequence>
<dbReference type="Proteomes" id="UP000440498">
    <property type="component" value="Unassembled WGS sequence"/>
</dbReference>
<comment type="caution">
    <text evidence="1">The sequence shown here is derived from an EMBL/GenBank/DDBJ whole genome shotgun (WGS) entry which is preliminary data.</text>
</comment>